<dbReference type="InterPro" id="IPR017853">
    <property type="entry name" value="GH"/>
</dbReference>
<dbReference type="STRING" id="1890683.A0A427YPT7"/>
<accession>A0A427YPT7</accession>
<evidence type="ECO:0000256" key="2">
    <source>
        <dbReference type="ARBA" id="ARBA00007951"/>
    </source>
</evidence>
<proteinExistence type="inferred from homology"/>
<evidence type="ECO:0000256" key="4">
    <source>
        <dbReference type="ARBA" id="ARBA00022729"/>
    </source>
</evidence>
<keyword evidence="4 7" id="KW-0732">Signal</keyword>
<dbReference type="PANTHER" id="PTHR10030">
    <property type="entry name" value="ALPHA-L-FUCOSIDASE"/>
    <property type="match status" value="1"/>
</dbReference>
<dbReference type="GO" id="GO:0004560">
    <property type="term" value="F:alpha-L-fucosidase activity"/>
    <property type="evidence" value="ECO:0007669"/>
    <property type="project" value="UniProtKB-EC"/>
</dbReference>
<dbReference type="PANTHER" id="PTHR10030:SF37">
    <property type="entry name" value="ALPHA-L-FUCOSIDASE-RELATED"/>
    <property type="match status" value="1"/>
</dbReference>
<protein>
    <recommendedName>
        <fullName evidence="3">alpha-L-fucosidase</fullName>
        <ecNumber evidence="3">3.2.1.51</ecNumber>
    </recommendedName>
</protein>
<dbReference type="GO" id="GO:0016139">
    <property type="term" value="P:glycoside catabolic process"/>
    <property type="evidence" value="ECO:0007669"/>
    <property type="project" value="TreeGrafter"/>
</dbReference>
<evidence type="ECO:0000259" key="8">
    <source>
        <dbReference type="Pfam" id="PF01120"/>
    </source>
</evidence>
<dbReference type="Proteomes" id="UP000279259">
    <property type="component" value="Unassembled WGS sequence"/>
</dbReference>
<comment type="function">
    <text evidence="1">Alpha-L-fucosidase is responsible for hydrolyzing the alpha-1,6-linked fucose joined to the reducing-end N-acetylglucosamine of the carbohydrate moieties of glycoproteins.</text>
</comment>
<dbReference type="InterPro" id="IPR057739">
    <property type="entry name" value="Glyco_hydro_29_N"/>
</dbReference>
<dbReference type="OrthoDB" id="6039950at2759"/>
<name>A0A427YPT7_9TREE</name>
<dbReference type="Gene3D" id="3.20.20.80">
    <property type="entry name" value="Glycosidases"/>
    <property type="match status" value="1"/>
</dbReference>
<keyword evidence="5" id="KW-0378">Hydrolase</keyword>
<evidence type="ECO:0000313" key="10">
    <source>
        <dbReference type="Proteomes" id="UP000279259"/>
    </source>
</evidence>
<dbReference type="InterPro" id="IPR000933">
    <property type="entry name" value="Glyco_hydro_29"/>
</dbReference>
<dbReference type="GO" id="GO:0006004">
    <property type="term" value="P:fucose metabolic process"/>
    <property type="evidence" value="ECO:0007669"/>
    <property type="project" value="InterPro"/>
</dbReference>
<evidence type="ECO:0000256" key="7">
    <source>
        <dbReference type="SAM" id="SignalP"/>
    </source>
</evidence>
<keyword evidence="6" id="KW-0326">Glycosidase</keyword>
<evidence type="ECO:0000256" key="1">
    <source>
        <dbReference type="ARBA" id="ARBA00004071"/>
    </source>
</evidence>
<feature type="chain" id="PRO_5019326664" description="alpha-L-fucosidase" evidence="7">
    <location>
        <begin position="20"/>
        <end position="885"/>
    </location>
</feature>
<evidence type="ECO:0000313" key="9">
    <source>
        <dbReference type="EMBL" id="RSH93070.1"/>
    </source>
</evidence>
<dbReference type="InterPro" id="IPR016286">
    <property type="entry name" value="FUC_metazoa-typ"/>
</dbReference>
<feature type="signal peptide" evidence="7">
    <location>
        <begin position="1"/>
        <end position="19"/>
    </location>
</feature>
<dbReference type="EC" id="3.2.1.51" evidence="3"/>
<feature type="domain" description="Glycoside hydrolase family 29 N-terminal" evidence="8">
    <location>
        <begin position="380"/>
        <end position="730"/>
    </location>
</feature>
<comment type="similarity">
    <text evidence="2">Belongs to the glycosyl hydrolase 29 family.</text>
</comment>
<gene>
    <name evidence="9" type="ORF">EHS25_007423</name>
</gene>
<reference evidence="9 10" key="1">
    <citation type="submission" date="2018-11" db="EMBL/GenBank/DDBJ databases">
        <title>Genome sequence of Saitozyma podzolica DSM 27192.</title>
        <authorList>
            <person name="Aliyu H."/>
            <person name="Gorte O."/>
            <person name="Ochsenreither K."/>
        </authorList>
    </citation>
    <scope>NUCLEOTIDE SEQUENCE [LARGE SCALE GENOMIC DNA]</scope>
    <source>
        <strain evidence="9 10">DSM 27192</strain>
    </source>
</reference>
<evidence type="ECO:0000256" key="6">
    <source>
        <dbReference type="ARBA" id="ARBA00023295"/>
    </source>
</evidence>
<dbReference type="EMBL" id="RSCD01000004">
    <property type="protein sequence ID" value="RSH93070.1"/>
    <property type="molecule type" value="Genomic_DNA"/>
</dbReference>
<dbReference type="SMART" id="SM00812">
    <property type="entry name" value="Alpha_L_fucos"/>
    <property type="match status" value="1"/>
</dbReference>
<evidence type="ECO:0000256" key="3">
    <source>
        <dbReference type="ARBA" id="ARBA00012662"/>
    </source>
</evidence>
<comment type="caution">
    <text evidence="9">The sequence shown here is derived from an EMBL/GenBank/DDBJ whole genome shotgun (WGS) entry which is preliminary data.</text>
</comment>
<keyword evidence="10" id="KW-1185">Reference proteome</keyword>
<evidence type="ECO:0000256" key="5">
    <source>
        <dbReference type="ARBA" id="ARBA00022801"/>
    </source>
</evidence>
<dbReference type="PRINTS" id="PR00741">
    <property type="entry name" value="GLHYDRLASE29"/>
</dbReference>
<dbReference type="AlphaFoldDB" id="A0A427YPT7"/>
<sequence>MTHLARLFALIALAATVSAQDPQAPYAAASTKSPAAGLVIDLKQHFNNRGTSLDGTVEHSGFGFVNGSTFPAEFLPRGEWVDDGVRFQFTQDWGVNVADNIRANSQTITLDTPREVSAIHLVAAGEDPGGFFKGETEEELLLTFEDGQTDTVGFEVKNWWAIHWTNKGPIRAPYHFQPDGSRNYNATHLFHAEIVLPPPKHGSHDGLHGSSSLNSSRRLVSIQLPGPAPINALHIFAMSVMPTSGGPHPGERGGDSNKLAIRSVTATRRWEIVDDHRGQIVEVTLANPYSVVHHGDRSAWLEGPVKVSLQGGKGTQTLRPAILPRLMPGDEVTLEIPIKPESADATFGGAYLVFDGPTLHMTWGGDAIVGGSEMVHDWGRWTDEADDLEQHSAPAWYRGAKFGIFIHWGLFSVPAFGGEHDYAEWYNYWLHDDPVGSTAYKHHLETYGPDFVYDDLIPLFTASKFNASAWVELFAEAGAKYFVLTTKHHDGFALFDTKHTSGRSSVRLGPKRDFLKELMEAAEVERPELRRGTYFSMPEWYNPSYQKYGKVLFPGGLAHNPFHPDTTEPYTGYVEVGDYLEDIQLAQMRILAQDYKTEIMWCDIGLANRSATFAAEWFAQTSKEGRQVTIDNRCGIAGDFDTPEMTKFENVQKRTWETCASVDPHSFGYNAATKPEDYRSAKDIIHSLIDITAKGGNFLLNVGPNGDGEIIDAQARPLLEAGRWLKVNGKAIYDTWTAQATKERESARTKALIPECLYWIRLNRSQVPFALLPEVTTDRIHVQFTQTHHAFYIISLQRPTTPHFEIDAPLPILDLDKIRLLGAKTKNSGKHDGELEWRWRDGLLSIEIEEEALDAVEGEPEGIAWVFEVEYRGEGTARWERKDRG</sequence>
<dbReference type="Pfam" id="PF01120">
    <property type="entry name" value="Alpha_L_fucos"/>
    <property type="match status" value="1"/>
</dbReference>
<organism evidence="9 10">
    <name type="scientific">Saitozyma podzolica</name>
    <dbReference type="NCBI Taxonomy" id="1890683"/>
    <lineage>
        <taxon>Eukaryota</taxon>
        <taxon>Fungi</taxon>
        <taxon>Dikarya</taxon>
        <taxon>Basidiomycota</taxon>
        <taxon>Agaricomycotina</taxon>
        <taxon>Tremellomycetes</taxon>
        <taxon>Tremellales</taxon>
        <taxon>Trimorphomycetaceae</taxon>
        <taxon>Saitozyma</taxon>
    </lineage>
</organism>
<dbReference type="SUPFAM" id="SSF51445">
    <property type="entry name" value="(Trans)glycosidases"/>
    <property type="match status" value="1"/>
</dbReference>